<comment type="caution">
    <text evidence="2">The sequence shown here is derived from an EMBL/GenBank/DDBJ whole genome shotgun (WGS) entry which is preliminary data.</text>
</comment>
<organism evidence="2 3">
    <name type="scientific">Massilia haematophila</name>
    <dbReference type="NCBI Taxonomy" id="457923"/>
    <lineage>
        <taxon>Bacteria</taxon>
        <taxon>Pseudomonadati</taxon>
        <taxon>Pseudomonadota</taxon>
        <taxon>Betaproteobacteria</taxon>
        <taxon>Burkholderiales</taxon>
        <taxon>Oxalobacteraceae</taxon>
        <taxon>Telluria group</taxon>
        <taxon>Massilia</taxon>
    </lineage>
</organism>
<dbReference type="EMBL" id="JBHRVV010000001">
    <property type="protein sequence ID" value="MFC3461072.1"/>
    <property type="molecule type" value="Genomic_DNA"/>
</dbReference>
<protein>
    <submittedName>
        <fullName evidence="2">Cytochrome oxidase small assembly protein</fullName>
    </submittedName>
</protein>
<keyword evidence="3" id="KW-1185">Reference proteome</keyword>
<evidence type="ECO:0000313" key="2">
    <source>
        <dbReference type="EMBL" id="MFC3461072.1"/>
    </source>
</evidence>
<sequence length="38" mass="4291">MNAQRKPPHKGNLRIALVLVAIAAFFFASVILKRLWLS</sequence>
<dbReference type="Proteomes" id="UP001595665">
    <property type="component" value="Unassembled WGS sequence"/>
</dbReference>
<keyword evidence="1" id="KW-1133">Transmembrane helix</keyword>
<gene>
    <name evidence="2" type="ORF">ACFOPH_22965</name>
</gene>
<keyword evidence="1" id="KW-0472">Membrane</keyword>
<feature type="transmembrane region" description="Helical" evidence="1">
    <location>
        <begin position="12"/>
        <end position="32"/>
    </location>
</feature>
<proteinExistence type="predicted"/>
<accession>A0ABV7PTF1</accession>
<reference evidence="3" key="1">
    <citation type="journal article" date="2019" name="Int. J. Syst. Evol. Microbiol.">
        <title>The Global Catalogue of Microorganisms (GCM) 10K type strain sequencing project: providing services to taxonomists for standard genome sequencing and annotation.</title>
        <authorList>
            <consortium name="The Broad Institute Genomics Platform"/>
            <consortium name="The Broad Institute Genome Sequencing Center for Infectious Disease"/>
            <person name="Wu L."/>
            <person name="Ma J."/>
        </authorList>
    </citation>
    <scope>NUCLEOTIDE SEQUENCE [LARGE SCALE GENOMIC DNA]</scope>
    <source>
        <strain evidence="3">CCM 7480</strain>
    </source>
</reference>
<name>A0ABV7PTF1_9BURK</name>
<dbReference type="InterPro" id="IPR047811">
    <property type="entry name" value="CytC_ox_assmbl_put"/>
</dbReference>
<keyword evidence="1" id="KW-0812">Transmembrane</keyword>
<evidence type="ECO:0000256" key="1">
    <source>
        <dbReference type="SAM" id="Phobius"/>
    </source>
</evidence>
<dbReference type="NCBIfam" id="NF038351">
    <property type="entry name" value="cyt_ox_assem_30"/>
    <property type="match status" value="1"/>
</dbReference>
<dbReference type="RefSeq" id="WP_312548379.1">
    <property type="nucleotide sequence ID" value="NZ_JBHRVV010000001.1"/>
</dbReference>
<evidence type="ECO:0000313" key="3">
    <source>
        <dbReference type="Proteomes" id="UP001595665"/>
    </source>
</evidence>